<sequence>MGYERNDEKWLAVVVLLIECCCIAQECVQYQDIQLRTPTIIALTLEPEPTKLPLGVCKNSVQLIVGGERASYGEFPHHALLGWTIDENTFDVEFKCGGTLISNQHVLTAAHCIYYDPPTVVRFGENDILEYSDDEFDVAIVAYRIHPYYSAKRRYNDIGLYTVRFTHDIRPACLWYSDTRIGNQFIATGFGYKDSFILTRSTVMMKVQLEQFSADDCALYFKGSPGLPRGIDDGQLCVGSGAGQGRDTCPGDSGGSLQIVTNPKTCIYSVVGITSAGKACGLGESKALYTKVSYYIVWIEDNVWGANAL</sequence>
<feature type="signal peptide" evidence="4">
    <location>
        <begin position="1"/>
        <end position="24"/>
    </location>
</feature>
<comment type="similarity">
    <text evidence="2">Belongs to the peptidase S1 family. CLIP subfamily.</text>
</comment>
<dbReference type="PROSITE" id="PS00135">
    <property type="entry name" value="TRYPSIN_SER"/>
    <property type="match status" value="1"/>
</dbReference>
<dbReference type="SMART" id="SM00020">
    <property type="entry name" value="Tryp_SPc"/>
    <property type="match status" value="1"/>
</dbReference>
<dbReference type="InterPro" id="IPR051333">
    <property type="entry name" value="CLIP_Serine_Protease"/>
</dbReference>
<protein>
    <recommendedName>
        <fullName evidence="5">Peptidase S1 domain-containing protein</fullName>
    </recommendedName>
</protein>
<evidence type="ECO:0000313" key="6">
    <source>
        <dbReference type="EnsemblMetazoa" id="AFAF004202-PA"/>
    </source>
</evidence>
<dbReference type="InterPro" id="IPR009003">
    <property type="entry name" value="Peptidase_S1_PA"/>
</dbReference>
<dbReference type="PROSITE" id="PS00134">
    <property type="entry name" value="TRYPSIN_HIS"/>
    <property type="match status" value="1"/>
</dbReference>
<dbReference type="Gene3D" id="2.40.10.10">
    <property type="entry name" value="Trypsin-like serine proteases"/>
    <property type="match status" value="1"/>
</dbReference>
<dbReference type="AlphaFoldDB" id="A0A182Q6T4"/>
<reference evidence="6" key="2">
    <citation type="submission" date="2020-05" db="UniProtKB">
        <authorList>
            <consortium name="EnsemblMetazoa"/>
        </authorList>
    </citation>
    <scope>IDENTIFICATION</scope>
    <source>
        <strain evidence="6">FAR1</strain>
    </source>
</reference>
<proteinExistence type="inferred from homology"/>
<keyword evidence="7" id="KW-1185">Reference proteome</keyword>
<dbReference type="InterPro" id="IPR033116">
    <property type="entry name" value="TRYPSIN_SER"/>
</dbReference>
<dbReference type="CDD" id="cd00190">
    <property type="entry name" value="Tryp_SPc"/>
    <property type="match status" value="1"/>
</dbReference>
<evidence type="ECO:0000313" key="7">
    <source>
        <dbReference type="Proteomes" id="UP000075886"/>
    </source>
</evidence>
<dbReference type="GO" id="GO:0006508">
    <property type="term" value="P:proteolysis"/>
    <property type="evidence" value="ECO:0007669"/>
    <property type="project" value="UniProtKB-KW"/>
</dbReference>
<dbReference type="PROSITE" id="PS50240">
    <property type="entry name" value="TRYPSIN_DOM"/>
    <property type="match status" value="1"/>
</dbReference>
<dbReference type="InterPro" id="IPR001314">
    <property type="entry name" value="Peptidase_S1A"/>
</dbReference>
<feature type="chain" id="PRO_5008132310" description="Peptidase S1 domain-containing protein" evidence="4">
    <location>
        <begin position="25"/>
        <end position="309"/>
    </location>
</feature>
<dbReference type="InterPro" id="IPR043504">
    <property type="entry name" value="Peptidase_S1_PA_chymotrypsin"/>
</dbReference>
<dbReference type="InterPro" id="IPR018114">
    <property type="entry name" value="TRYPSIN_HIS"/>
</dbReference>
<dbReference type="VEuPathDB" id="VectorBase:AFAF004202"/>
<evidence type="ECO:0000256" key="3">
    <source>
        <dbReference type="RuleBase" id="RU363034"/>
    </source>
</evidence>
<dbReference type="GO" id="GO:0004252">
    <property type="term" value="F:serine-type endopeptidase activity"/>
    <property type="evidence" value="ECO:0007669"/>
    <property type="project" value="InterPro"/>
</dbReference>
<evidence type="ECO:0000256" key="1">
    <source>
        <dbReference type="ARBA" id="ARBA00023157"/>
    </source>
</evidence>
<accession>A0A182Q6T4</accession>
<keyword evidence="4" id="KW-0732">Signal</keyword>
<dbReference type="PANTHER" id="PTHR24260:SF147">
    <property type="entry name" value="EG:BACR7A4.3 PROTEIN-RELATED"/>
    <property type="match status" value="1"/>
</dbReference>
<dbReference type="PRINTS" id="PR00722">
    <property type="entry name" value="CHYMOTRYPSIN"/>
</dbReference>
<evidence type="ECO:0000259" key="5">
    <source>
        <dbReference type="PROSITE" id="PS50240"/>
    </source>
</evidence>
<evidence type="ECO:0000256" key="2">
    <source>
        <dbReference type="ARBA" id="ARBA00024195"/>
    </source>
</evidence>
<keyword evidence="3" id="KW-0378">Hydrolase</keyword>
<keyword evidence="3" id="KW-0645">Protease</keyword>
<keyword evidence="3" id="KW-0720">Serine protease</keyword>
<organism evidence="6 7">
    <name type="scientific">Anopheles farauti</name>
    <dbReference type="NCBI Taxonomy" id="69004"/>
    <lineage>
        <taxon>Eukaryota</taxon>
        <taxon>Metazoa</taxon>
        <taxon>Ecdysozoa</taxon>
        <taxon>Arthropoda</taxon>
        <taxon>Hexapoda</taxon>
        <taxon>Insecta</taxon>
        <taxon>Pterygota</taxon>
        <taxon>Neoptera</taxon>
        <taxon>Endopterygota</taxon>
        <taxon>Diptera</taxon>
        <taxon>Nematocera</taxon>
        <taxon>Culicoidea</taxon>
        <taxon>Culicidae</taxon>
        <taxon>Anophelinae</taxon>
        <taxon>Anopheles</taxon>
    </lineage>
</organism>
<dbReference type="PANTHER" id="PTHR24260">
    <property type="match status" value="1"/>
</dbReference>
<dbReference type="STRING" id="69004.A0A182Q6T4"/>
<dbReference type="EMBL" id="AXCN02000283">
    <property type="status" value="NOT_ANNOTATED_CDS"/>
    <property type="molecule type" value="Genomic_DNA"/>
</dbReference>
<reference evidence="7" key="1">
    <citation type="submission" date="2014-01" db="EMBL/GenBank/DDBJ databases">
        <title>The Genome Sequence of Anopheles farauti FAR1 (V2).</title>
        <authorList>
            <consortium name="The Broad Institute Genomics Platform"/>
            <person name="Neafsey D.E."/>
            <person name="Besansky N."/>
            <person name="Howell P."/>
            <person name="Walton C."/>
            <person name="Young S.K."/>
            <person name="Zeng Q."/>
            <person name="Gargeya S."/>
            <person name="Fitzgerald M."/>
            <person name="Haas B."/>
            <person name="Abouelleil A."/>
            <person name="Allen A.W."/>
            <person name="Alvarado L."/>
            <person name="Arachchi H.M."/>
            <person name="Berlin A.M."/>
            <person name="Chapman S.B."/>
            <person name="Gainer-Dewar J."/>
            <person name="Goldberg J."/>
            <person name="Griggs A."/>
            <person name="Gujja S."/>
            <person name="Hansen M."/>
            <person name="Howarth C."/>
            <person name="Imamovic A."/>
            <person name="Ireland A."/>
            <person name="Larimer J."/>
            <person name="McCowan C."/>
            <person name="Murphy C."/>
            <person name="Pearson M."/>
            <person name="Poon T.W."/>
            <person name="Priest M."/>
            <person name="Roberts A."/>
            <person name="Saif S."/>
            <person name="Shea T."/>
            <person name="Sisk P."/>
            <person name="Sykes S."/>
            <person name="Wortman J."/>
            <person name="Nusbaum C."/>
            <person name="Birren B."/>
        </authorList>
    </citation>
    <scope>NUCLEOTIDE SEQUENCE [LARGE SCALE GENOMIC DNA]</scope>
    <source>
        <strain evidence="7">FAR1</strain>
    </source>
</reference>
<keyword evidence="1" id="KW-1015">Disulfide bond</keyword>
<dbReference type="EnsemblMetazoa" id="AFAF004202-RA">
    <property type="protein sequence ID" value="AFAF004202-PA"/>
    <property type="gene ID" value="AFAF004202"/>
</dbReference>
<dbReference type="InterPro" id="IPR001254">
    <property type="entry name" value="Trypsin_dom"/>
</dbReference>
<dbReference type="Pfam" id="PF00089">
    <property type="entry name" value="Trypsin"/>
    <property type="match status" value="1"/>
</dbReference>
<dbReference type="Proteomes" id="UP000075886">
    <property type="component" value="Unassembled WGS sequence"/>
</dbReference>
<feature type="domain" description="Peptidase S1" evidence="5">
    <location>
        <begin position="64"/>
        <end position="304"/>
    </location>
</feature>
<name>A0A182Q6T4_9DIPT</name>
<evidence type="ECO:0000256" key="4">
    <source>
        <dbReference type="SAM" id="SignalP"/>
    </source>
</evidence>
<dbReference type="SUPFAM" id="SSF50494">
    <property type="entry name" value="Trypsin-like serine proteases"/>
    <property type="match status" value="1"/>
</dbReference>